<dbReference type="InterPro" id="IPR003599">
    <property type="entry name" value="Ig_sub"/>
</dbReference>
<dbReference type="Proteomes" id="UP000001646">
    <property type="component" value="Unplaced"/>
</dbReference>
<protein>
    <recommendedName>
        <fullName evidence="1">Ig-like domain-containing protein</fullName>
    </recommendedName>
</protein>
<dbReference type="InterPro" id="IPR036179">
    <property type="entry name" value="Ig-like_dom_sf"/>
</dbReference>
<organism evidence="2 3">
    <name type="scientific">Anolis carolinensis</name>
    <name type="common">Green anole</name>
    <name type="synonym">American chameleon</name>
    <dbReference type="NCBI Taxonomy" id="28377"/>
    <lineage>
        <taxon>Eukaryota</taxon>
        <taxon>Metazoa</taxon>
        <taxon>Chordata</taxon>
        <taxon>Craniata</taxon>
        <taxon>Vertebrata</taxon>
        <taxon>Euteleostomi</taxon>
        <taxon>Lepidosauria</taxon>
        <taxon>Squamata</taxon>
        <taxon>Bifurcata</taxon>
        <taxon>Unidentata</taxon>
        <taxon>Episquamata</taxon>
        <taxon>Toxicofera</taxon>
        <taxon>Iguania</taxon>
        <taxon>Dactyloidae</taxon>
        <taxon>Anolis</taxon>
    </lineage>
</organism>
<dbReference type="InterPro" id="IPR007110">
    <property type="entry name" value="Ig-like_dom"/>
</dbReference>
<dbReference type="Pfam" id="PF07686">
    <property type="entry name" value="V-set"/>
    <property type="match status" value="1"/>
</dbReference>
<dbReference type="InParanoid" id="A0A803T2J4"/>
<evidence type="ECO:0000313" key="3">
    <source>
        <dbReference type="Proteomes" id="UP000001646"/>
    </source>
</evidence>
<feature type="domain" description="Ig-like" evidence="1">
    <location>
        <begin position="10"/>
        <end position="111"/>
    </location>
</feature>
<sequence length="119" mass="12835">LWRAHHGPGPAVLGASQLLCVHSQGTLTQPSSVSGSPGQTVTLSCTKDSGNWYSYASWYQQKSGEGPRFVHCNGCSRGPGIPDRFTATKSGDTGTLTITNVQAEDEAYYYCAWWYSTVP</sequence>
<dbReference type="PROSITE" id="PS50835">
    <property type="entry name" value="IG_LIKE"/>
    <property type="match status" value="1"/>
</dbReference>
<dbReference type="Gene3D" id="2.60.40.10">
    <property type="entry name" value="Immunoglobulins"/>
    <property type="match status" value="1"/>
</dbReference>
<dbReference type="GO" id="GO:0006955">
    <property type="term" value="P:immune response"/>
    <property type="evidence" value="ECO:0000318"/>
    <property type="project" value="GO_Central"/>
</dbReference>
<evidence type="ECO:0000313" key="2">
    <source>
        <dbReference type="Ensembl" id="ENSACAP00000029434.1"/>
    </source>
</evidence>
<dbReference type="SMART" id="SM00409">
    <property type="entry name" value="IG"/>
    <property type="match status" value="1"/>
</dbReference>
<reference evidence="2" key="1">
    <citation type="submission" date="2009-12" db="EMBL/GenBank/DDBJ databases">
        <title>The Genome Sequence of Anolis carolinensis (Green Anole Lizard).</title>
        <authorList>
            <consortium name="The Genome Sequencing Platform"/>
            <person name="Di Palma F."/>
            <person name="Alfoldi J."/>
            <person name="Heiman D."/>
            <person name="Young S."/>
            <person name="Grabherr M."/>
            <person name="Johnson J."/>
            <person name="Lander E.S."/>
            <person name="Lindblad-Toh K."/>
        </authorList>
    </citation>
    <scope>NUCLEOTIDE SEQUENCE [LARGE SCALE GENOMIC DNA]</scope>
    <source>
        <strain evidence="2">JBL SC #1</strain>
    </source>
</reference>
<dbReference type="InterPro" id="IPR050150">
    <property type="entry name" value="IgV_Light_Chain"/>
</dbReference>
<dbReference type="GeneTree" id="ENSGT00940000154179"/>
<evidence type="ECO:0000259" key="1">
    <source>
        <dbReference type="PROSITE" id="PS50835"/>
    </source>
</evidence>
<name>A0A803T2J4_ANOCA</name>
<dbReference type="PANTHER" id="PTHR23267">
    <property type="entry name" value="IMMUNOGLOBULIN LIGHT CHAIN"/>
    <property type="match status" value="1"/>
</dbReference>
<dbReference type="FunFam" id="2.60.40.10:FF:002254">
    <property type="entry name" value="Uncharacterized protein"/>
    <property type="match status" value="1"/>
</dbReference>
<reference evidence="2" key="3">
    <citation type="submission" date="2025-09" db="UniProtKB">
        <authorList>
            <consortium name="Ensembl"/>
        </authorList>
    </citation>
    <scope>IDENTIFICATION</scope>
</reference>
<dbReference type="SMART" id="SM00406">
    <property type="entry name" value="IGv"/>
    <property type="match status" value="1"/>
</dbReference>
<proteinExistence type="predicted"/>
<keyword evidence="3" id="KW-1185">Reference proteome</keyword>
<dbReference type="SUPFAM" id="SSF48726">
    <property type="entry name" value="Immunoglobulin"/>
    <property type="match status" value="1"/>
</dbReference>
<accession>A0A803T2J4</accession>
<dbReference type="GO" id="GO:0019814">
    <property type="term" value="C:immunoglobulin complex"/>
    <property type="evidence" value="ECO:0000318"/>
    <property type="project" value="GO_Central"/>
</dbReference>
<reference evidence="2" key="2">
    <citation type="submission" date="2025-08" db="UniProtKB">
        <authorList>
            <consortium name="Ensembl"/>
        </authorList>
    </citation>
    <scope>IDENTIFICATION</scope>
</reference>
<dbReference type="InterPro" id="IPR013106">
    <property type="entry name" value="Ig_V-set"/>
</dbReference>
<dbReference type="InterPro" id="IPR013783">
    <property type="entry name" value="Ig-like_fold"/>
</dbReference>
<dbReference type="Ensembl" id="ENSACAT00000054347.1">
    <property type="protein sequence ID" value="ENSACAP00000029434.1"/>
    <property type="gene ID" value="ENSACAG00000040482.1"/>
</dbReference>
<dbReference type="AlphaFoldDB" id="A0A803T2J4"/>